<dbReference type="HOGENOM" id="CLU_1760112_0_0_1"/>
<dbReference type="AlphaFoldDB" id="A0A022W5V2"/>
<gene>
    <name evidence="2" type="ORF">H103_03522</name>
</gene>
<feature type="region of interest" description="Disordered" evidence="1">
    <location>
        <begin position="64"/>
        <end position="104"/>
    </location>
</feature>
<protein>
    <submittedName>
        <fullName evidence="2">Uncharacterized protein</fullName>
    </submittedName>
</protein>
<reference evidence="2" key="1">
    <citation type="submission" date="2014-02" db="EMBL/GenBank/DDBJ databases">
        <title>The Genome Sequence of Trichophyton rubrum (morphotype fischeri) CBS 288.86.</title>
        <authorList>
            <consortium name="The Broad Institute Genomics Platform"/>
            <person name="Cuomo C.A."/>
            <person name="White T.C."/>
            <person name="Graser Y."/>
            <person name="Martinez-Rossi N."/>
            <person name="Heitman J."/>
            <person name="Young S.K."/>
            <person name="Zeng Q."/>
            <person name="Gargeya S."/>
            <person name="Abouelleil A."/>
            <person name="Alvarado L."/>
            <person name="Chapman S.B."/>
            <person name="Gainer-Dewar J."/>
            <person name="Goldberg J."/>
            <person name="Griggs A."/>
            <person name="Gujja S."/>
            <person name="Hansen M."/>
            <person name="Howarth C."/>
            <person name="Imamovic A."/>
            <person name="Larimer J."/>
            <person name="Martinez D."/>
            <person name="Murphy C."/>
            <person name="Pearson M.D."/>
            <person name="Persinoti G."/>
            <person name="Poon T."/>
            <person name="Priest M."/>
            <person name="Roberts A.D."/>
            <person name="Saif S."/>
            <person name="Shea T.D."/>
            <person name="Sykes S.N."/>
            <person name="Wortman J."/>
            <person name="Nusbaum C."/>
            <person name="Birren B."/>
        </authorList>
    </citation>
    <scope>NUCLEOTIDE SEQUENCE [LARGE SCALE GENOMIC DNA]</scope>
    <source>
        <strain evidence="2">CBS 288.86</strain>
    </source>
</reference>
<name>A0A022W5V2_TRIRU</name>
<sequence>MHRMMFSLENEEGRQGRGPFRLVIRGNKNVFAIKGVKHLEQPGQTKNSRRMRCDAMRCNVRVMPAKQSTRQASHAAVMPQTWLSPTKDRLDSKGMTKKTDNSDQRATLSHSSWLIVVAVRRASSEVLRPGVMFSSLRSWKD</sequence>
<accession>A0A022W5V2</accession>
<evidence type="ECO:0000256" key="1">
    <source>
        <dbReference type="SAM" id="MobiDB-lite"/>
    </source>
</evidence>
<evidence type="ECO:0000313" key="2">
    <source>
        <dbReference type="EMBL" id="EZF53541.1"/>
    </source>
</evidence>
<proteinExistence type="predicted"/>
<organism evidence="2">
    <name type="scientific">Trichophyton rubrum CBS 288.86</name>
    <dbReference type="NCBI Taxonomy" id="1215330"/>
    <lineage>
        <taxon>Eukaryota</taxon>
        <taxon>Fungi</taxon>
        <taxon>Dikarya</taxon>
        <taxon>Ascomycota</taxon>
        <taxon>Pezizomycotina</taxon>
        <taxon>Eurotiomycetes</taxon>
        <taxon>Eurotiomycetidae</taxon>
        <taxon>Onygenales</taxon>
        <taxon>Arthrodermataceae</taxon>
        <taxon>Trichophyton</taxon>
    </lineage>
</organism>
<dbReference type="Proteomes" id="UP000023758">
    <property type="component" value="Unassembled WGS sequence"/>
</dbReference>
<dbReference type="EMBL" id="KK207815">
    <property type="protein sequence ID" value="EZF53541.1"/>
    <property type="molecule type" value="Genomic_DNA"/>
</dbReference>
<feature type="compositionally biased region" description="Basic and acidic residues" evidence="1">
    <location>
        <begin position="86"/>
        <end position="103"/>
    </location>
</feature>